<dbReference type="GO" id="GO:0004816">
    <property type="term" value="F:asparagine-tRNA ligase activity"/>
    <property type="evidence" value="ECO:0007669"/>
    <property type="project" value="UniProtKB-EC"/>
</dbReference>
<dbReference type="Pfam" id="PF01336">
    <property type="entry name" value="tRNA_anti-codon"/>
    <property type="match status" value="1"/>
</dbReference>
<keyword evidence="3" id="KW-0436">Ligase</keyword>
<evidence type="ECO:0000313" key="9">
    <source>
        <dbReference type="EMBL" id="CRK93070.1"/>
    </source>
</evidence>
<dbReference type="PRINTS" id="PR01042">
    <property type="entry name" value="TRNASYNTHASP"/>
</dbReference>
<evidence type="ECO:0000259" key="8">
    <source>
        <dbReference type="PROSITE" id="PS50862"/>
    </source>
</evidence>
<dbReference type="InterPro" id="IPR006195">
    <property type="entry name" value="aa-tRNA-synth_II"/>
</dbReference>
<dbReference type="EMBL" id="CVRI01000036">
    <property type="protein sequence ID" value="CRK93070.1"/>
    <property type="molecule type" value="Genomic_DNA"/>
</dbReference>
<keyword evidence="5" id="KW-0067">ATP-binding</keyword>
<dbReference type="STRING" id="568069.A0A1J1I2J4"/>
<dbReference type="OrthoDB" id="360585at2759"/>
<dbReference type="Gene3D" id="3.30.930.10">
    <property type="entry name" value="Bira Bifunctional Protein, Domain 2"/>
    <property type="match status" value="1"/>
</dbReference>
<evidence type="ECO:0000256" key="7">
    <source>
        <dbReference type="ARBA" id="ARBA00023146"/>
    </source>
</evidence>
<dbReference type="InterPro" id="IPR004365">
    <property type="entry name" value="NA-bd_OB_tRNA"/>
</dbReference>
<dbReference type="GO" id="GO:0003676">
    <property type="term" value="F:nucleic acid binding"/>
    <property type="evidence" value="ECO:0007669"/>
    <property type="project" value="InterPro"/>
</dbReference>
<dbReference type="InterPro" id="IPR004364">
    <property type="entry name" value="Aa-tRNA-synt_II"/>
</dbReference>
<dbReference type="SUPFAM" id="SSF50249">
    <property type="entry name" value="Nucleic acid-binding proteins"/>
    <property type="match status" value="1"/>
</dbReference>
<dbReference type="Pfam" id="PF00152">
    <property type="entry name" value="tRNA-synt_2"/>
    <property type="match status" value="1"/>
</dbReference>
<keyword evidence="4" id="KW-0547">Nucleotide-binding</keyword>
<protein>
    <recommendedName>
        <fullName evidence="2">asparagine--tRNA ligase</fullName>
        <ecNumber evidence="2">6.1.1.22</ecNumber>
    </recommendedName>
</protein>
<dbReference type="InterPro" id="IPR002312">
    <property type="entry name" value="Asp/Asn-tRNA-synth_IIb"/>
</dbReference>
<dbReference type="InterPro" id="IPR004522">
    <property type="entry name" value="Asn-tRNA-ligase"/>
</dbReference>
<dbReference type="PANTHER" id="PTHR22594:SF34">
    <property type="entry name" value="ASPARAGINE--TRNA LIGASE, MITOCHONDRIAL-RELATED"/>
    <property type="match status" value="1"/>
</dbReference>
<name>A0A1J1I2J4_9DIPT</name>
<evidence type="ECO:0000256" key="4">
    <source>
        <dbReference type="ARBA" id="ARBA00022741"/>
    </source>
</evidence>
<dbReference type="EC" id="6.1.1.22" evidence="2"/>
<organism evidence="9 10">
    <name type="scientific">Clunio marinus</name>
    <dbReference type="NCBI Taxonomy" id="568069"/>
    <lineage>
        <taxon>Eukaryota</taxon>
        <taxon>Metazoa</taxon>
        <taxon>Ecdysozoa</taxon>
        <taxon>Arthropoda</taxon>
        <taxon>Hexapoda</taxon>
        <taxon>Insecta</taxon>
        <taxon>Pterygota</taxon>
        <taxon>Neoptera</taxon>
        <taxon>Endopterygota</taxon>
        <taxon>Diptera</taxon>
        <taxon>Nematocera</taxon>
        <taxon>Chironomoidea</taxon>
        <taxon>Chironomidae</taxon>
        <taxon>Clunio</taxon>
    </lineage>
</organism>
<dbReference type="CDD" id="cd04318">
    <property type="entry name" value="EcAsnRS_like_N"/>
    <property type="match status" value="1"/>
</dbReference>
<dbReference type="AlphaFoldDB" id="A0A1J1I2J4"/>
<dbReference type="SUPFAM" id="SSF55681">
    <property type="entry name" value="Class II aaRS and biotin synthetases"/>
    <property type="match status" value="1"/>
</dbReference>
<dbReference type="NCBIfam" id="TIGR00457">
    <property type="entry name" value="asnS"/>
    <property type="match status" value="1"/>
</dbReference>
<evidence type="ECO:0000313" key="10">
    <source>
        <dbReference type="Proteomes" id="UP000183832"/>
    </source>
</evidence>
<reference evidence="9 10" key="1">
    <citation type="submission" date="2015-04" db="EMBL/GenBank/DDBJ databases">
        <authorList>
            <person name="Syromyatnikov M.Y."/>
            <person name="Popov V.N."/>
        </authorList>
    </citation>
    <scope>NUCLEOTIDE SEQUENCE [LARGE SCALE GENOMIC DNA]</scope>
</reference>
<comment type="similarity">
    <text evidence="1">Belongs to the class-II aminoacyl-tRNA synthetase family.</text>
</comment>
<dbReference type="PANTHER" id="PTHR22594">
    <property type="entry name" value="ASPARTYL/LYSYL-TRNA SYNTHETASE"/>
    <property type="match status" value="1"/>
</dbReference>
<keyword evidence="10" id="KW-1185">Reference proteome</keyword>
<evidence type="ECO:0000256" key="5">
    <source>
        <dbReference type="ARBA" id="ARBA00022840"/>
    </source>
</evidence>
<evidence type="ECO:0000256" key="6">
    <source>
        <dbReference type="ARBA" id="ARBA00022917"/>
    </source>
</evidence>
<feature type="domain" description="Aminoacyl-transfer RNA synthetases class-II family profile" evidence="8">
    <location>
        <begin position="146"/>
        <end position="456"/>
    </location>
</feature>
<dbReference type="GO" id="GO:0005739">
    <property type="term" value="C:mitochondrion"/>
    <property type="evidence" value="ECO:0007669"/>
    <property type="project" value="TreeGrafter"/>
</dbReference>
<evidence type="ECO:0000256" key="3">
    <source>
        <dbReference type="ARBA" id="ARBA00022598"/>
    </source>
</evidence>
<evidence type="ECO:0000256" key="1">
    <source>
        <dbReference type="ARBA" id="ARBA00008226"/>
    </source>
</evidence>
<dbReference type="InterPro" id="IPR012340">
    <property type="entry name" value="NA-bd_OB-fold"/>
</dbReference>
<keyword evidence="7" id="KW-0030">Aminoacyl-tRNA synthetase</keyword>
<dbReference type="Proteomes" id="UP000183832">
    <property type="component" value="Unassembled WGS sequence"/>
</dbReference>
<dbReference type="InterPro" id="IPR045864">
    <property type="entry name" value="aa-tRNA-synth_II/BPL/LPL"/>
</dbReference>
<dbReference type="GO" id="GO:0006421">
    <property type="term" value="P:asparaginyl-tRNA aminoacylation"/>
    <property type="evidence" value="ECO:0007669"/>
    <property type="project" value="InterPro"/>
</dbReference>
<keyword evidence="6" id="KW-0648">Protein biosynthesis</keyword>
<gene>
    <name evidence="9" type="ORF">CLUMA_CG006596</name>
</gene>
<dbReference type="PROSITE" id="PS50862">
    <property type="entry name" value="AA_TRNA_LIGASE_II"/>
    <property type="match status" value="1"/>
</dbReference>
<sequence length="466" mass="53480">MIKLKTIFSRNYCTSSIKEVLTLNTIGQKVKTKGWVKNVRSMKEHLFADINDGSTGENLQIVCSKSDKERVGFGSSIEIKGVTGLTPKGKLEVITEELKLIGKCPLDGKYPYVARQTFAPEYIRENLHFRSRVSSFNAMIRCRHHLTNIINNYLYNNGFIQVNTPIITGNDCEGAGEIFMVKPESEDLLKSMKRNENEKSEDIFFDHKVFLTVSGQLHLESMAHGLSKVYTFGPTFRAENSKSPIHLSEFYMLELEQSFVTTLDDVIDTLTKMFKTVTNEFLEKSSNEVVIINKSNKEFKLESHFDWVEKEFPVMTFQEAFSLIDKNKDKFTKPPNILAGISKEQEHFLADYCQGPCFVIDWPKDQKSFYMRQKKENPEIVEAFDFIVPRIGEVAGGSVREDEFETLRAKIPNEEALNWYLDLRKYGGVTTGGFGLGFERYLQFLTNITSIKDVIPFPRWPHNCSM</sequence>
<accession>A0A1J1I2J4</accession>
<evidence type="ECO:0000256" key="2">
    <source>
        <dbReference type="ARBA" id="ARBA00012816"/>
    </source>
</evidence>
<proteinExistence type="inferred from homology"/>
<dbReference type="GO" id="GO:0005524">
    <property type="term" value="F:ATP binding"/>
    <property type="evidence" value="ECO:0007669"/>
    <property type="project" value="UniProtKB-KW"/>
</dbReference>
<dbReference type="Gene3D" id="2.40.50.140">
    <property type="entry name" value="Nucleic acid-binding proteins"/>
    <property type="match status" value="1"/>
</dbReference>